<dbReference type="EMBL" id="VFJC01000002">
    <property type="protein sequence ID" value="KAB5587265.1"/>
    <property type="molecule type" value="Genomic_DNA"/>
</dbReference>
<evidence type="ECO:0000256" key="6">
    <source>
        <dbReference type="ARBA" id="ARBA00022840"/>
    </source>
</evidence>
<evidence type="ECO:0000256" key="4">
    <source>
        <dbReference type="ARBA" id="ARBA00022701"/>
    </source>
</evidence>
<dbReference type="GO" id="GO:0045505">
    <property type="term" value="F:dynein intermediate chain binding"/>
    <property type="evidence" value="ECO:0007669"/>
    <property type="project" value="InterPro"/>
</dbReference>
<dbReference type="FunFam" id="1.20.140.100:FF:000004">
    <property type="entry name" value="Dynein axonemal heavy chain 6"/>
    <property type="match status" value="1"/>
</dbReference>
<evidence type="ECO:0000256" key="1">
    <source>
        <dbReference type="ARBA" id="ARBA00004430"/>
    </source>
</evidence>
<dbReference type="Gene3D" id="1.20.140.100">
    <property type="entry name" value="Dynein heavy chain, N-terminal domain 2"/>
    <property type="match status" value="1"/>
</dbReference>
<dbReference type="InterPro" id="IPR042228">
    <property type="entry name" value="Dynein_linker_3"/>
</dbReference>
<dbReference type="GO" id="GO:0005524">
    <property type="term" value="F:ATP binding"/>
    <property type="evidence" value="ECO:0007669"/>
    <property type="project" value="UniProtKB-KW"/>
</dbReference>
<dbReference type="GO" id="GO:0051959">
    <property type="term" value="F:dynein light intermediate chain binding"/>
    <property type="evidence" value="ECO:0007669"/>
    <property type="project" value="InterPro"/>
</dbReference>
<evidence type="ECO:0000256" key="10">
    <source>
        <dbReference type="ARBA" id="ARBA00023175"/>
    </source>
</evidence>
<keyword evidence="12" id="KW-0966">Cell projection</keyword>
<keyword evidence="5" id="KW-0547">Nucleotide-binding</keyword>
<dbReference type="Gene3D" id="1.20.58.1120">
    <property type="match status" value="1"/>
</dbReference>
<dbReference type="GO" id="GO:0030286">
    <property type="term" value="C:dynein complex"/>
    <property type="evidence" value="ECO:0007669"/>
    <property type="project" value="UniProtKB-KW"/>
</dbReference>
<keyword evidence="8" id="KW-0175">Coiled coil</keyword>
<dbReference type="FunFam" id="1.10.287.2620:FF:000002">
    <property type="entry name" value="Dynein heavy chain 2, axonemal"/>
    <property type="match status" value="1"/>
</dbReference>
<evidence type="ECO:0000259" key="13">
    <source>
        <dbReference type="Pfam" id="PF08393"/>
    </source>
</evidence>
<keyword evidence="11" id="KW-0206">Cytoskeleton</keyword>
<evidence type="ECO:0000256" key="8">
    <source>
        <dbReference type="ARBA" id="ARBA00023054"/>
    </source>
</evidence>
<evidence type="ECO:0000256" key="9">
    <source>
        <dbReference type="ARBA" id="ARBA00023069"/>
    </source>
</evidence>
<dbReference type="InterPro" id="IPR042222">
    <property type="entry name" value="Dynein_2_N"/>
</dbReference>
<gene>
    <name evidence="14" type="ORF">PHYPO_G00011210</name>
</gene>
<keyword evidence="7" id="KW-0243">Dynein</keyword>
<reference evidence="14 15" key="1">
    <citation type="submission" date="2019-06" db="EMBL/GenBank/DDBJ databases">
        <title>A chromosome-scale genome assembly of the striped catfish, Pangasianodon hypophthalmus.</title>
        <authorList>
            <person name="Wen M."/>
            <person name="Zahm M."/>
            <person name="Roques C."/>
            <person name="Cabau C."/>
            <person name="Klopp C."/>
            <person name="Donnadieu C."/>
            <person name="Jouanno E."/>
            <person name="Avarre J.-C."/>
            <person name="Campet M."/>
            <person name="Ha T.T.T."/>
            <person name="Dugue R."/>
            <person name="Lampietro C."/>
            <person name="Louis A."/>
            <person name="Herpin A."/>
            <person name="Echchiki A."/>
            <person name="Berthelot C."/>
            <person name="Parey E."/>
            <person name="Roest-Crollius H."/>
            <person name="Braasch I."/>
            <person name="Postlethwait J."/>
            <person name="Bobe J."/>
            <person name="Montfort J."/>
            <person name="Bouchez O."/>
            <person name="Begum T."/>
            <person name="Schartl M."/>
            <person name="Guiguen Y."/>
        </authorList>
    </citation>
    <scope>NUCLEOTIDE SEQUENCE [LARGE SCALE GENOMIC DNA]</scope>
    <source>
        <strain evidence="14 15">Indonesia</strain>
        <tissue evidence="14">Blood</tissue>
    </source>
</reference>
<dbReference type="InterPro" id="IPR026983">
    <property type="entry name" value="DHC"/>
</dbReference>
<accession>A0A5N5Q5I4</accession>
<keyword evidence="9" id="KW-0969">Cilium</keyword>
<evidence type="ECO:0000256" key="12">
    <source>
        <dbReference type="ARBA" id="ARBA00023273"/>
    </source>
</evidence>
<feature type="domain" description="Dynein heavy chain linker" evidence="13">
    <location>
        <begin position="608"/>
        <end position="1010"/>
    </location>
</feature>
<evidence type="ECO:0000256" key="2">
    <source>
        <dbReference type="ARBA" id="ARBA00008887"/>
    </source>
</evidence>
<organism evidence="14 15">
    <name type="scientific">Pangasianodon hypophthalmus</name>
    <name type="common">Striped catfish</name>
    <name type="synonym">Helicophagus hypophthalmus</name>
    <dbReference type="NCBI Taxonomy" id="310915"/>
    <lineage>
        <taxon>Eukaryota</taxon>
        <taxon>Metazoa</taxon>
        <taxon>Chordata</taxon>
        <taxon>Craniata</taxon>
        <taxon>Vertebrata</taxon>
        <taxon>Euteleostomi</taxon>
        <taxon>Actinopterygii</taxon>
        <taxon>Neopterygii</taxon>
        <taxon>Teleostei</taxon>
        <taxon>Ostariophysi</taxon>
        <taxon>Siluriformes</taxon>
        <taxon>Pangasiidae</taxon>
        <taxon>Pangasianodon</taxon>
    </lineage>
</organism>
<dbReference type="InterPro" id="IPR013602">
    <property type="entry name" value="Dynein_heavy_linker"/>
</dbReference>
<evidence type="ECO:0000256" key="11">
    <source>
        <dbReference type="ARBA" id="ARBA00023212"/>
    </source>
</evidence>
<keyword evidence="10" id="KW-0505">Motor protein</keyword>
<dbReference type="GO" id="GO:0005930">
    <property type="term" value="C:axoneme"/>
    <property type="evidence" value="ECO:0007669"/>
    <property type="project" value="UniProtKB-SubCell"/>
</dbReference>
<evidence type="ECO:0000256" key="3">
    <source>
        <dbReference type="ARBA" id="ARBA00022490"/>
    </source>
</evidence>
<evidence type="ECO:0000256" key="7">
    <source>
        <dbReference type="ARBA" id="ARBA00023017"/>
    </source>
</evidence>
<keyword evidence="6" id="KW-0067">ATP-binding</keyword>
<dbReference type="GO" id="GO:0007018">
    <property type="term" value="P:microtubule-based movement"/>
    <property type="evidence" value="ECO:0007669"/>
    <property type="project" value="InterPro"/>
</dbReference>
<evidence type="ECO:0000313" key="14">
    <source>
        <dbReference type="EMBL" id="KAB5587265.1"/>
    </source>
</evidence>
<evidence type="ECO:0000313" key="15">
    <source>
        <dbReference type="Proteomes" id="UP000327468"/>
    </source>
</evidence>
<keyword evidence="15" id="KW-1185">Reference proteome</keyword>
<evidence type="ECO:0000256" key="5">
    <source>
        <dbReference type="ARBA" id="ARBA00022741"/>
    </source>
</evidence>
<dbReference type="Gene3D" id="1.10.287.2620">
    <property type="match status" value="1"/>
</dbReference>
<sequence>MFRALVKKVVLGFWEDAVTPQPPHHITNILKLLPACFHDNPMLQKLLEETKSGYNFSIRKSIVDYILMDEQQRKRLSISSVPRPFPQRVIRAPLPWSRAYRHAHDCCTQHLFTVNPIMHHLQEIWISNFSDLRFVDFHFENLPLLPSEFQQFIQTQCETIRDLLINTWLPQCASLFLTYKESWLPLVPQRDDIVPVKAQRFFSCVAALMSLQLRSLVIASLQDLLHFLSLHQDGNDFVECYDELRYTQCPLLLVKLRVEESSITFQPTLPQCWELIENSFIHIITSADHLPRVECSLFPELQKKDLTLRSVRQDESLVTDLINQARVIYQRNTVGPHRYLEIYNKYSNLLDQSASQDILSFLQEKHSLQGFVKKIEGVNSVWNEISSLRVTVPLSLFCLEAVKLHQDLCDRTENLKHLLITYELEENRQLNQSICERYQQITHTLMSVPATTEELVELSHFLKHTSDVTVHTLRDEISEAAKRLSFLLDYATLTGDDIKLNSSVFNWPEQIRNVCEVHKDKLANQRDHIEDQLCKRVTELEHTLQDLFKETEVFKKKELISVEEMKSNVEKLDEITACLMNAATQIEHINKEESLLEKEQTQFPLLQTIMINKQPYDQLWSTALNFHTKSDIWMNGPFMQLNAEQISDDLSNMFRQMYKLMKVFSDVAAPRRVAESFRTKIDKFKQHLPILSTICNPGIKDRHWEKISSIVGFDVKPEPDTSLLNMVELGLPKYADKLEEIGAAASKEYSLEKALEKMKNEWTDLQFGFTQYRDTGTSVVSAVDDVQVLLDDHIIKTQTIKGSPFIKPIEEECKQWEEKLLQMQDILDAMLMCQSAWLYLEPIFSSEDIISQMPEEGRKFSIVNTYWRDIVAEALKDTHVLVATAQPNMLERLQESNVFLEEIQHGLNTYLEEKRLYFPRFFFLSNDELLEILSETKDPQRVQPHLKKCFEGIAKLEFTAELEITGMISSERETVPFTDPIYPAKAKGMVEKWLLEVEHMMLRSVRDVIQGGLEQYPEVPRKKWVLQWPGQVVICASSIFWTSEVSNAIQNNTLPAYVDQCNAQIADIVELVRGKLSGGARLTLGALTVIDVHGNRDLSPFTLIGAFTHA</sequence>
<dbReference type="AlphaFoldDB" id="A0A5N5Q5I4"/>
<proteinExistence type="inferred from homology"/>
<dbReference type="FunFam" id="3.20.180.20:FF:000003">
    <property type="entry name" value="Dynein heavy chain 12, axonemal"/>
    <property type="match status" value="1"/>
</dbReference>
<keyword evidence="3" id="KW-0963">Cytoplasm</keyword>
<dbReference type="GO" id="GO:0005874">
    <property type="term" value="C:microtubule"/>
    <property type="evidence" value="ECO:0007669"/>
    <property type="project" value="UniProtKB-KW"/>
</dbReference>
<dbReference type="PANTHER" id="PTHR22878">
    <property type="entry name" value="DYNEIN HEAVY CHAIN 6, AXONEMAL-LIKE-RELATED"/>
    <property type="match status" value="1"/>
</dbReference>
<keyword evidence="4" id="KW-0493">Microtubule</keyword>
<comment type="similarity">
    <text evidence="2">Belongs to the dynein heavy chain family.</text>
</comment>
<comment type="subcellular location">
    <subcellularLocation>
        <location evidence="1">Cytoplasm</location>
        <location evidence="1">Cytoskeleton</location>
        <location evidence="1">Cilium axoneme</location>
    </subcellularLocation>
</comment>
<protein>
    <recommendedName>
        <fullName evidence="13">Dynein heavy chain linker domain-containing protein</fullName>
    </recommendedName>
</protein>
<name>A0A5N5Q5I4_PANHP</name>
<comment type="caution">
    <text evidence="14">The sequence shown here is derived from an EMBL/GenBank/DDBJ whole genome shotgun (WGS) entry which is preliminary data.</text>
</comment>
<dbReference type="Gene3D" id="3.20.180.20">
    <property type="entry name" value="Dynein heavy chain, N-terminal domain 2"/>
    <property type="match status" value="1"/>
</dbReference>
<dbReference type="PANTHER" id="PTHR22878:SF71">
    <property type="entry name" value="DYNEIN, AXONEMAL, HEAVY CHAIN 3"/>
    <property type="match status" value="1"/>
</dbReference>
<dbReference type="Pfam" id="PF08393">
    <property type="entry name" value="DHC_N2"/>
    <property type="match status" value="1"/>
</dbReference>
<dbReference type="Proteomes" id="UP000327468">
    <property type="component" value="Chromosome 1"/>
</dbReference>